<comment type="caution">
    <text evidence="2">The sequence shown here is derived from an EMBL/GenBank/DDBJ whole genome shotgun (WGS) entry which is preliminary data.</text>
</comment>
<organism evidence="2 3">
    <name type="scientific">Aspergillus turcosus</name>
    <dbReference type="NCBI Taxonomy" id="1245748"/>
    <lineage>
        <taxon>Eukaryota</taxon>
        <taxon>Fungi</taxon>
        <taxon>Dikarya</taxon>
        <taxon>Ascomycota</taxon>
        <taxon>Pezizomycotina</taxon>
        <taxon>Eurotiomycetes</taxon>
        <taxon>Eurotiomycetidae</taxon>
        <taxon>Eurotiales</taxon>
        <taxon>Aspergillaceae</taxon>
        <taxon>Aspergillus</taxon>
        <taxon>Aspergillus subgen. Fumigati</taxon>
    </lineage>
</organism>
<proteinExistence type="predicted"/>
<sequence>MNPLTYLKLIALRISSYVWRWQYRTSTTGQEKDQVVQAWLGVISSQDPEATEPALGVYPWFSSNPETYTDDTFKSQLRVQRCWDYYADQERSRPQPPPERYDLGPKLSSQLDKLDKSRLSERKPEKYTRERCRIILLPYLEAAVARYEKDRTVAGKYELLCSGSTKVKDMVWPPEMKIRRLIADSNHTITFTNAEGQQRDLLAVVVAKKRNGDAYNPLLAYMGIVHRNRKERGEKNSVVYGIASDGHRFEILKIDNKSNLFETCVYTTDEGWGFFLKYLDSILAEAALYLYARHGSSSSTHSATAYCADCMHYAMSVDAKIRHAEQGGAASVRGNKQFFRYALDVTCRGGLFVDKRCLDFRRGFLGDAKRYMIAVGEPYEACRGIGACR</sequence>
<name>A0A3R7IGC7_9EURO</name>
<gene>
    <name evidence="2" type="ORF">CFD26_104015</name>
</gene>
<feature type="compositionally biased region" description="Basic and acidic residues" evidence="1">
    <location>
        <begin position="88"/>
        <end position="103"/>
    </location>
</feature>
<dbReference type="EMBL" id="NIDN02000191">
    <property type="protein sequence ID" value="RLL94677.1"/>
    <property type="molecule type" value="Genomic_DNA"/>
</dbReference>
<keyword evidence="3" id="KW-1185">Reference proteome</keyword>
<feature type="region of interest" description="Disordered" evidence="1">
    <location>
        <begin position="88"/>
        <end position="107"/>
    </location>
</feature>
<evidence type="ECO:0000313" key="2">
    <source>
        <dbReference type="EMBL" id="RLL94677.1"/>
    </source>
</evidence>
<evidence type="ECO:0000256" key="1">
    <source>
        <dbReference type="SAM" id="MobiDB-lite"/>
    </source>
</evidence>
<evidence type="ECO:0000313" key="3">
    <source>
        <dbReference type="Proteomes" id="UP000215289"/>
    </source>
</evidence>
<dbReference type="AlphaFoldDB" id="A0A3R7IGC7"/>
<dbReference type="OrthoDB" id="4453950at2759"/>
<dbReference type="Proteomes" id="UP000215289">
    <property type="component" value="Unassembled WGS sequence"/>
</dbReference>
<accession>A0A3R7IGC7</accession>
<reference evidence="2 3" key="1">
    <citation type="submission" date="2018-08" db="EMBL/GenBank/DDBJ databases">
        <title>Draft genome sequences of two Aspergillus turcosus clinical strains isolated from bronchoalveolar lavage fluid: one azole-susceptible and the other azole-resistant.</title>
        <authorList>
            <person name="Parent-Michaud M."/>
            <person name="Dufresne P.J."/>
            <person name="Fournier E."/>
            <person name="Martineau C."/>
            <person name="Moreira S."/>
            <person name="Perkins V."/>
            <person name="De Repentigny L."/>
            <person name="Dufresne S.F."/>
        </authorList>
    </citation>
    <scope>NUCLEOTIDE SEQUENCE [LARGE SCALE GENOMIC DNA]</scope>
    <source>
        <strain evidence="2">HMR AF 1038</strain>
    </source>
</reference>
<protein>
    <submittedName>
        <fullName evidence="2">Uncharacterized protein</fullName>
    </submittedName>
</protein>